<protein>
    <submittedName>
        <fullName evidence="8">UDP-2,3-diacylglucosamine diphosphatase</fullName>
    </submittedName>
</protein>
<feature type="domain" description="Calcineurin-like phosphoesterase" evidence="7">
    <location>
        <begin position="5"/>
        <end position="210"/>
    </location>
</feature>
<dbReference type="InterPro" id="IPR029052">
    <property type="entry name" value="Metallo-depent_PP-like"/>
</dbReference>
<dbReference type="CDD" id="cd07398">
    <property type="entry name" value="MPP_YbbF-LpxH"/>
    <property type="match status" value="1"/>
</dbReference>
<evidence type="ECO:0000313" key="9">
    <source>
        <dbReference type="Proteomes" id="UP000297031"/>
    </source>
</evidence>
<keyword evidence="6" id="KW-0464">Manganese</keyword>
<name>A0A4P7VNX9_9BACT</name>
<dbReference type="EMBL" id="CP039393">
    <property type="protein sequence ID" value="QCD35901.1"/>
    <property type="molecule type" value="Genomic_DNA"/>
</dbReference>
<dbReference type="PANTHER" id="PTHR34990">
    <property type="entry name" value="UDP-2,3-DIACYLGLUCOSAMINE HYDROLASE-RELATED"/>
    <property type="match status" value="1"/>
</dbReference>
<accession>A0A4P7VNX9</accession>
<evidence type="ECO:0000259" key="7">
    <source>
        <dbReference type="Pfam" id="PF00149"/>
    </source>
</evidence>
<gene>
    <name evidence="8" type="ORF">E7746_08420</name>
</gene>
<dbReference type="OrthoDB" id="9802481at2"/>
<keyword evidence="1" id="KW-1003">Cell membrane</keyword>
<keyword evidence="2" id="KW-0997">Cell inner membrane</keyword>
<keyword evidence="5" id="KW-0472">Membrane</keyword>
<dbReference type="PANTHER" id="PTHR34990:SF1">
    <property type="entry name" value="UDP-2,3-DIACYLGLUCOSAMINE HYDROLASE"/>
    <property type="match status" value="1"/>
</dbReference>
<evidence type="ECO:0000256" key="2">
    <source>
        <dbReference type="ARBA" id="ARBA00022519"/>
    </source>
</evidence>
<proteinExistence type="predicted"/>
<dbReference type="Pfam" id="PF00149">
    <property type="entry name" value="Metallophos"/>
    <property type="match status" value="1"/>
</dbReference>
<dbReference type="Gene3D" id="3.60.21.10">
    <property type="match status" value="1"/>
</dbReference>
<evidence type="ECO:0000313" key="8">
    <source>
        <dbReference type="EMBL" id="QCD35901.1"/>
    </source>
</evidence>
<organism evidence="8 9">
    <name type="scientific">Muribaculum gordoncarteri</name>
    <dbReference type="NCBI Taxonomy" id="2530390"/>
    <lineage>
        <taxon>Bacteria</taxon>
        <taxon>Pseudomonadati</taxon>
        <taxon>Bacteroidota</taxon>
        <taxon>Bacteroidia</taxon>
        <taxon>Bacteroidales</taxon>
        <taxon>Muribaculaceae</taxon>
        <taxon>Muribaculum</taxon>
    </lineage>
</organism>
<dbReference type="InterPro" id="IPR043461">
    <property type="entry name" value="LpxH-like"/>
</dbReference>
<evidence type="ECO:0000256" key="3">
    <source>
        <dbReference type="ARBA" id="ARBA00022723"/>
    </source>
</evidence>
<dbReference type="Proteomes" id="UP000297031">
    <property type="component" value="Chromosome"/>
</dbReference>
<dbReference type="GO" id="GO:0016020">
    <property type="term" value="C:membrane"/>
    <property type="evidence" value="ECO:0007669"/>
    <property type="project" value="GOC"/>
</dbReference>
<keyword evidence="4" id="KW-0378">Hydrolase</keyword>
<reference evidence="8 9" key="1">
    <citation type="submission" date="2019-02" db="EMBL/GenBank/DDBJ databases">
        <title>Isolation and identification of novel species under the genus Muribaculum.</title>
        <authorList>
            <person name="Miyake S."/>
            <person name="Ding Y."/>
            <person name="Low A."/>
            <person name="Soh M."/>
            <person name="Seedorf H."/>
        </authorList>
    </citation>
    <scope>NUCLEOTIDE SEQUENCE [LARGE SCALE GENOMIC DNA]</scope>
    <source>
        <strain evidence="8 9">TLL-A4</strain>
    </source>
</reference>
<evidence type="ECO:0000256" key="5">
    <source>
        <dbReference type="ARBA" id="ARBA00023136"/>
    </source>
</evidence>
<dbReference type="GO" id="GO:0008758">
    <property type="term" value="F:UDP-2,3-diacylglucosamine hydrolase activity"/>
    <property type="evidence" value="ECO:0007669"/>
    <property type="project" value="TreeGrafter"/>
</dbReference>
<dbReference type="KEGG" id="mgod:E7746_08420"/>
<evidence type="ECO:0000256" key="1">
    <source>
        <dbReference type="ARBA" id="ARBA00022475"/>
    </source>
</evidence>
<dbReference type="RefSeq" id="WP_136410534.1">
    <property type="nucleotide sequence ID" value="NZ_CP039393.1"/>
</dbReference>
<keyword evidence="9" id="KW-1185">Reference proteome</keyword>
<evidence type="ECO:0000256" key="6">
    <source>
        <dbReference type="ARBA" id="ARBA00023211"/>
    </source>
</evidence>
<keyword evidence="3" id="KW-0479">Metal-binding</keyword>
<sequence>MERKNIYFISDLHLGATYLKNPRSYEQRVVRWLESIRDDAAELYMLGDILDYWYEYKTVVPRGYIRFFGALASLADSGVKIYWFIGNHDIWLFDYLKNEIGLTVIDGWITKEIAGKKFFMSHGDGLGKLKPTFRLMRGMFRNKVCQKLYSTIHPRWTIPFALNWSSSSRNFSEEIPQFAGAENESLITFASEYSLQHLDIDYFVFGHRHILIDYPINGDKHVIILGDWIHHFSFGKFDGKSFELHLYTDDVDKKSAF</sequence>
<dbReference type="GO" id="GO:0009245">
    <property type="term" value="P:lipid A biosynthetic process"/>
    <property type="evidence" value="ECO:0007669"/>
    <property type="project" value="TreeGrafter"/>
</dbReference>
<dbReference type="InterPro" id="IPR004843">
    <property type="entry name" value="Calcineurin-like_PHP"/>
</dbReference>
<evidence type="ECO:0000256" key="4">
    <source>
        <dbReference type="ARBA" id="ARBA00022801"/>
    </source>
</evidence>
<dbReference type="AlphaFoldDB" id="A0A4P7VNX9"/>
<dbReference type="SUPFAM" id="SSF56300">
    <property type="entry name" value="Metallo-dependent phosphatases"/>
    <property type="match status" value="1"/>
</dbReference>
<dbReference type="GO" id="GO:0046872">
    <property type="term" value="F:metal ion binding"/>
    <property type="evidence" value="ECO:0007669"/>
    <property type="project" value="UniProtKB-KW"/>
</dbReference>